<comment type="caution">
    <text evidence="1">The sequence shown here is derived from an EMBL/GenBank/DDBJ whole genome shotgun (WGS) entry which is preliminary data.</text>
</comment>
<gene>
    <name evidence="1" type="ORF">LCGC14_1410130</name>
</gene>
<evidence type="ECO:0000313" key="1">
    <source>
        <dbReference type="EMBL" id="KKM73477.1"/>
    </source>
</evidence>
<name>A0A0F9MW60_9ZZZZ</name>
<reference evidence="1" key="1">
    <citation type="journal article" date="2015" name="Nature">
        <title>Complex archaea that bridge the gap between prokaryotes and eukaryotes.</title>
        <authorList>
            <person name="Spang A."/>
            <person name="Saw J.H."/>
            <person name="Jorgensen S.L."/>
            <person name="Zaremba-Niedzwiedzka K."/>
            <person name="Martijn J."/>
            <person name="Lind A.E."/>
            <person name="van Eijk R."/>
            <person name="Schleper C."/>
            <person name="Guy L."/>
            <person name="Ettema T.J."/>
        </authorList>
    </citation>
    <scope>NUCLEOTIDE SEQUENCE</scope>
</reference>
<accession>A0A0F9MW60</accession>
<dbReference type="EMBL" id="LAZR01009297">
    <property type="protein sequence ID" value="KKM73477.1"/>
    <property type="molecule type" value="Genomic_DNA"/>
</dbReference>
<organism evidence="1">
    <name type="scientific">marine sediment metagenome</name>
    <dbReference type="NCBI Taxonomy" id="412755"/>
    <lineage>
        <taxon>unclassified sequences</taxon>
        <taxon>metagenomes</taxon>
        <taxon>ecological metagenomes</taxon>
    </lineage>
</organism>
<dbReference type="AlphaFoldDB" id="A0A0F9MW60"/>
<proteinExistence type="predicted"/>
<sequence>MRGLCSILADMTIWISLLSVGGVNDNKIGAIEPYMRVRRYIIYISD</sequence>
<protein>
    <submittedName>
        <fullName evidence="1">Uncharacterized protein</fullName>
    </submittedName>
</protein>